<feature type="region of interest" description="Disordered" evidence="1">
    <location>
        <begin position="51"/>
        <end position="99"/>
    </location>
</feature>
<comment type="caution">
    <text evidence="2">The sequence shown here is derived from an EMBL/GenBank/DDBJ whole genome shotgun (WGS) entry which is preliminary data.</text>
</comment>
<dbReference type="AlphaFoldDB" id="A0AAN8WUT4"/>
<evidence type="ECO:0000256" key="1">
    <source>
        <dbReference type="SAM" id="MobiDB-lite"/>
    </source>
</evidence>
<evidence type="ECO:0000313" key="2">
    <source>
        <dbReference type="EMBL" id="KAK7067814.1"/>
    </source>
</evidence>
<protein>
    <submittedName>
        <fullName evidence="2">Uncharacterized protein</fullName>
    </submittedName>
</protein>
<keyword evidence="3" id="KW-1185">Reference proteome</keyword>
<dbReference type="Proteomes" id="UP001381693">
    <property type="component" value="Unassembled WGS sequence"/>
</dbReference>
<sequence length="99" mass="10626">GPDCCSEHLISFHDIDARMMWTLEALLYRTLIHRDIQPVIVNTSTSSINTTLSAGHPAVSSSFSTSPFPSQPPKFSPSHSPTVSSEKSPNSSVISVVTA</sequence>
<feature type="compositionally biased region" description="Polar residues" evidence="1">
    <location>
        <begin position="82"/>
        <end position="99"/>
    </location>
</feature>
<accession>A0AAN8WUT4</accession>
<reference evidence="2 3" key="1">
    <citation type="submission" date="2023-11" db="EMBL/GenBank/DDBJ databases">
        <title>Halocaridina rubra genome assembly.</title>
        <authorList>
            <person name="Smith C."/>
        </authorList>
    </citation>
    <scope>NUCLEOTIDE SEQUENCE [LARGE SCALE GENOMIC DNA]</scope>
    <source>
        <strain evidence="2">EP-1</strain>
        <tissue evidence="2">Whole</tissue>
    </source>
</reference>
<organism evidence="2 3">
    <name type="scientific">Halocaridina rubra</name>
    <name type="common">Hawaiian red shrimp</name>
    <dbReference type="NCBI Taxonomy" id="373956"/>
    <lineage>
        <taxon>Eukaryota</taxon>
        <taxon>Metazoa</taxon>
        <taxon>Ecdysozoa</taxon>
        <taxon>Arthropoda</taxon>
        <taxon>Crustacea</taxon>
        <taxon>Multicrustacea</taxon>
        <taxon>Malacostraca</taxon>
        <taxon>Eumalacostraca</taxon>
        <taxon>Eucarida</taxon>
        <taxon>Decapoda</taxon>
        <taxon>Pleocyemata</taxon>
        <taxon>Caridea</taxon>
        <taxon>Atyoidea</taxon>
        <taxon>Atyidae</taxon>
        <taxon>Halocaridina</taxon>
    </lineage>
</organism>
<dbReference type="EMBL" id="JAXCGZ010017683">
    <property type="protein sequence ID" value="KAK7067814.1"/>
    <property type="molecule type" value="Genomic_DNA"/>
</dbReference>
<gene>
    <name evidence="2" type="ORF">SK128_020305</name>
</gene>
<name>A0AAN8WUT4_HALRR</name>
<evidence type="ECO:0000313" key="3">
    <source>
        <dbReference type="Proteomes" id="UP001381693"/>
    </source>
</evidence>
<proteinExistence type="predicted"/>
<feature type="non-terminal residue" evidence="2">
    <location>
        <position position="1"/>
    </location>
</feature>